<accession>L0D798</accession>
<dbReference type="PANTHER" id="PTHR12121:SF36">
    <property type="entry name" value="ENDONUCLEASE_EXONUCLEASE_PHOSPHATASE DOMAIN-CONTAINING PROTEIN"/>
    <property type="match status" value="1"/>
</dbReference>
<gene>
    <name evidence="2" type="ordered locus">Sinac_0257</name>
</gene>
<organism evidence="2 3">
    <name type="scientific">Singulisphaera acidiphila (strain ATCC BAA-1392 / DSM 18658 / VKM B-2454 / MOB10)</name>
    <dbReference type="NCBI Taxonomy" id="886293"/>
    <lineage>
        <taxon>Bacteria</taxon>
        <taxon>Pseudomonadati</taxon>
        <taxon>Planctomycetota</taxon>
        <taxon>Planctomycetia</taxon>
        <taxon>Isosphaerales</taxon>
        <taxon>Isosphaeraceae</taxon>
        <taxon>Singulisphaera</taxon>
    </lineage>
</organism>
<dbReference type="InterPro" id="IPR005135">
    <property type="entry name" value="Endo/exonuclease/phosphatase"/>
</dbReference>
<dbReference type="STRING" id="886293.Sinac_0257"/>
<dbReference type="AlphaFoldDB" id="L0D798"/>
<dbReference type="OrthoDB" id="9793162at2"/>
<keyword evidence="2" id="KW-0378">Hydrolase</keyword>
<protein>
    <submittedName>
        <fullName evidence="2">Metal-dependent hydrolase</fullName>
    </submittedName>
</protein>
<dbReference type="Gene3D" id="3.60.10.10">
    <property type="entry name" value="Endonuclease/exonuclease/phosphatase"/>
    <property type="match status" value="1"/>
</dbReference>
<evidence type="ECO:0000313" key="2">
    <source>
        <dbReference type="EMBL" id="AGA24708.1"/>
    </source>
</evidence>
<dbReference type="SUPFAM" id="SSF56219">
    <property type="entry name" value="DNase I-like"/>
    <property type="match status" value="1"/>
</dbReference>
<sequence>MTFAFLALSLAALCAEPTRNDAVRVMGYNIRYATASDGKNVWDNRKDFLAETIKEFNPDLLGTQETLARQRDDLAARLDGYDLLAAGRDDGGEKGEMMALFYRTDRFEKLAGGHFWLSETPERAGSKSWDTSLPRMTTWVKLRDKTNPATSPIAFFNTHFDHRGRKARLESARLLRKKIGELGEGCRIVVTGDFNSDEGSEPYQALFEAAEPSRTVLDTFRVAHPTKAKGEGTITDFRAGVSSGPRIDWIGCSTDWEVQEAAIVHAARDGRTPSDHHAVTTVLRSANPKQAH</sequence>
<proteinExistence type="predicted"/>
<evidence type="ECO:0000313" key="3">
    <source>
        <dbReference type="Proteomes" id="UP000010798"/>
    </source>
</evidence>
<dbReference type="PANTHER" id="PTHR12121">
    <property type="entry name" value="CARBON CATABOLITE REPRESSOR PROTEIN 4"/>
    <property type="match status" value="1"/>
</dbReference>
<feature type="domain" description="Endonuclease/exonuclease/phosphatase" evidence="1">
    <location>
        <begin position="42"/>
        <end position="276"/>
    </location>
</feature>
<evidence type="ECO:0000259" key="1">
    <source>
        <dbReference type="Pfam" id="PF03372"/>
    </source>
</evidence>
<name>L0D798_SINAD</name>
<dbReference type="KEGG" id="saci:Sinac_0257"/>
<dbReference type="EMBL" id="CP003364">
    <property type="protein sequence ID" value="AGA24708.1"/>
    <property type="molecule type" value="Genomic_DNA"/>
</dbReference>
<dbReference type="GO" id="GO:0000175">
    <property type="term" value="F:3'-5'-RNA exonuclease activity"/>
    <property type="evidence" value="ECO:0007669"/>
    <property type="project" value="TreeGrafter"/>
</dbReference>
<dbReference type="InterPro" id="IPR036691">
    <property type="entry name" value="Endo/exonu/phosph_ase_sf"/>
</dbReference>
<dbReference type="RefSeq" id="WP_015243893.1">
    <property type="nucleotide sequence ID" value="NC_019892.1"/>
</dbReference>
<reference evidence="2 3" key="1">
    <citation type="submission" date="2012-02" db="EMBL/GenBank/DDBJ databases">
        <title>Complete sequence of chromosome of Singulisphaera acidiphila DSM 18658.</title>
        <authorList>
            <consortium name="US DOE Joint Genome Institute (JGI-PGF)"/>
            <person name="Lucas S."/>
            <person name="Copeland A."/>
            <person name="Lapidus A."/>
            <person name="Glavina del Rio T."/>
            <person name="Dalin E."/>
            <person name="Tice H."/>
            <person name="Bruce D."/>
            <person name="Goodwin L."/>
            <person name="Pitluck S."/>
            <person name="Peters L."/>
            <person name="Ovchinnikova G."/>
            <person name="Chertkov O."/>
            <person name="Kyrpides N."/>
            <person name="Mavromatis K."/>
            <person name="Ivanova N."/>
            <person name="Brettin T."/>
            <person name="Detter J.C."/>
            <person name="Han C."/>
            <person name="Larimer F."/>
            <person name="Land M."/>
            <person name="Hauser L."/>
            <person name="Markowitz V."/>
            <person name="Cheng J.-F."/>
            <person name="Hugenholtz P."/>
            <person name="Woyke T."/>
            <person name="Wu D."/>
            <person name="Tindall B."/>
            <person name="Pomrenke H."/>
            <person name="Brambilla E."/>
            <person name="Klenk H.-P."/>
            <person name="Eisen J.A."/>
        </authorList>
    </citation>
    <scope>NUCLEOTIDE SEQUENCE [LARGE SCALE GENOMIC DNA]</scope>
    <source>
        <strain evidence="3">ATCC BAA-1392 / DSM 18658 / VKM B-2454 / MOB10</strain>
    </source>
</reference>
<dbReference type="InterPro" id="IPR050410">
    <property type="entry name" value="CCR4/nocturin_mRNA_transcr"/>
</dbReference>
<dbReference type="Proteomes" id="UP000010798">
    <property type="component" value="Chromosome"/>
</dbReference>
<dbReference type="CDD" id="cd09083">
    <property type="entry name" value="EEP-1"/>
    <property type="match status" value="1"/>
</dbReference>
<keyword evidence="3" id="KW-1185">Reference proteome</keyword>
<dbReference type="HOGENOM" id="CLU_030508_1_2_0"/>
<dbReference type="Pfam" id="PF03372">
    <property type="entry name" value="Exo_endo_phos"/>
    <property type="match status" value="1"/>
</dbReference>
<dbReference type="eggNOG" id="COG3568">
    <property type="taxonomic scope" value="Bacteria"/>
</dbReference>